<dbReference type="RefSeq" id="WP_247378828.1">
    <property type="nucleotide sequence ID" value="NZ_JALLGV010000005.1"/>
</dbReference>
<comment type="caution">
    <text evidence="1">The sequence shown here is derived from an EMBL/GenBank/DDBJ whole genome shotgun (WGS) entry which is preliminary data.</text>
</comment>
<dbReference type="AlphaFoldDB" id="A0ABD6CIT5"/>
<protein>
    <recommendedName>
        <fullName evidence="3">DUF1059 domain-containing protein</fullName>
    </recommendedName>
</protein>
<gene>
    <name evidence="1" type="ORF">ACFR9U_19560</name>
</gene>
<proteinExistence type="predicted"/>
<sequence length="56" mass="6655">MHGRHCARRGRQRSEGPLTGRCEHCEWYAIERSHAAMVKSYQDHLREEHPDAWVRA</sequence>
<evidence type="ECO:0000313" key="2">
    <source>
        <dbReference type="Proteomes" id="UP001597119"/>
    </source>
</evidence>
<dbReference type="EMBL" id="JBHUDJ010000014">
    <property type="protein sequence ID" value="MFD1589182.1"/>
    <property type="molecule type" value="Genomic_DNA"/>
</dbReference>
<evidence type="ECO:0000313" key="1">
    <source>
        <dbReference type="EMBL" id="MFD1589182.1"/>
    </source>
</evidence>
<organism evidence="1 2">
    <name type="scientific">Halorientalis brevis</name>
    <dbReference type="NCBI Taxonomy" id="1126241"/>
    <lineage>
        <taxon>Archaea</taxon>
        <taxon>Methanobacteriati</taxon>
        <taxon>Methanobacteriota</taxon>
        <taxon>Stenosarchaea group</taxon>
        <taxon>Halobacteria</taxon>
        <taxon>Halobacteriales</taxon>
        <taxon>Haloarculaceae</taxon>
        <taxon>Halorientalis</taxon>
    </lineage>
</organism>
<keyword evidence="2" id="KW-1185">Reference proteome</keyword>
<name>A0ABD6CIT5_9EURY</name>
<dbReference type="Proteomes" id="UP001597119">
    <property type="component" value="Unassembled WGS sequence"/>
</dbReference>
<evidence type="ECO:0008006" key="3">
    <source>
        <dbReference type="Google" id="ProtNLM"/>
    </source>
</evidence>
<reference evidence="1 2" key="1">
    <citation type="journal article" date="2019" name="Int. J. Syst. Evol. Microbiol.">
        <title>The Global Catalogue of Microorganisms (GCM) 10K type strain sequencing project: providing services to taxonomists for standard genome sequencing and annotation.</title>
        <authorList>
            <consortium name="The Broad Institute Genomics Platform"/>
            <consortium name="The Broad Institute Genome Sequencing Center for Infectious Disease"/>
            <person name="Wu L."/>
            <person name="Ma J."/>
        </authorList>
    </citation>
    <scope>NUCLEOTIDE SEQUENCE [LARGE SCALE GENOMIC DNA]</scope>
    <source>
        <strain evidence="1 2">CGMCC 1.12125</strain>
    </source>
</reference>
<accession>A0ABD6CIT5</accession>